<dbReference type="InterPro" id="IPR053781">
    <property type="entry name" value="F-box_AtFBL13-like"/>
</dbReference>
<dbReference type="SUPFAM" id="SSF52047">
    <property type="entry name" value="RNI-like"/>
    <property type="match status" value="1"/>
</dbReference>
<dbReference type="SMART" id="SM00256">
    <property type="entry name" value="FBOX"/>
    <property type="match status" value="1"/>
</dbReference>
<dbReference type="Proteomes" id="UP000215914">
    <property type="component" value="Chromosome 6"/>
</dbReference>
<dbReference type="PROSITE" id="PS50181">
    <property type="entry name" value="FBOX"/>
    <property type="match status" value="1"/>
</dbReference>
<accession>A0A251UHZ5</accession>
<dbReference type="InterPro" id="IPR032675">
    <property type="entry name" value="LRR_dom_sf"/>
</dbReference>
<feature type="domain" description="F-box" evidence="1">
    <location>
        <begin position="52"/>
        <end position="100"/>
    </location>
</feature>
<evidence type="ECO:0000313" key="3">
    <source>
        <dbReference type="EMBL" id="OTG22673.1"/>
    </source>
</evidence>
<dbReference type="InterPro" id="IPR001810">
    <property type="entry name" value="F-box_dom"/>
</dbReference>
<dbReference type="Pfam" id="PF00646">
    <property type="entry name" value="F-box"/>
    <property type="match status" value="1"/>
</dbReference>
<evidence type="ECO:0000313" key="2">
    <source>
        <dbReference type="EMBL" id="KAF5801791.1"/>
    </source>
</evidence>
<dbReference type="PANTHER" id="PTHR34223">
    <property type="entry name" value="OS11G0201299 PROTEIN"/>
    <property type="match status" value="1"/>
</dbReference>
<dbReference type="SUPFAM" id="SSF81383">
    <property type="entry name" value="F-box domain"/>
    <property type="match status" value="1"/>
</dbReference>
<reference evidence="2" key="3">
    <citation type="submission" date="2020-06" db="EMBL/GenBank/DDBJ databases">
        <title>Helianthus annuus Genome sequencing and assembly Release 2.</title>
        <authorList>
            <person name="Gouzy J."/>
            <person name="Langlade N."/>
            <person name="Munos S."/>
        </authorList>
    </citation>
    <scope>NUCLEOTIDE SEQUENCE</scope>
    <source>
        <tissue evidence="2">Leaves</tissue>
    </source>
</reference>
<dbReference type="EMBL" id="CM007895">
    <property type="protein sequence ID" value="OTG22673.1"/>
    <property type="molecule type" value="Genomic_DNA"/>
</dbReference>
<dbReference type="InterPro" id="IPR053197">
    <property type="entry name" value="F-box_SCFL_complex_component"/>
</dbReference>
<protein>
    <submittedName>
        <fullName evidence="2">F-box domain, leucine-rich repeat domain superfamily, F-box-like domain superfamily</fullName>
    </submittedName>
    <submittedName>
        <fullName evidence="3">Putative F-box domain, Leucine-rich repeat domain, L domain-like protein</fullName>
    </submittedName>
</protein>
<dbReference type="Gene3D" id="3.80.10.10">
    <property type="entry name" value="Ribonuclease Inhibitor"/>
    <property type="match status" value="1"/>
</dbReference>
<gene>
    <name evidence="3" type="ORF">HannXRQ_Chr06g0174081</name>
    <name evidence="2" type="ORF">HanXRQr2_Chr06g0252151</name>
</gene>
<proteinExistence type="predicted"/>
<reference evidence="3" key="2">
    <citation type="submission" date="2017-02" db="EMBL/GenBank/DDBJ databases">
        <title>Sunflower complete genome.</title>
        <authorList>
            <person name="Langlade N."/>
            <person name="Munos S."/>
        </authorList>
    </citation>
    <scope>NUCLEOTIDE SEQUENCE [LARGE SCALE GENOMIC DNA]</scope>
    <source>
        <tissue evidence="3">Leaves</tissue>
    </source>
</reference>
<dbReference type="InParanoid" id="A0A251UHZ5"/>
<keyword evidence="4" id="KW-1185">Reference proteome</keyword>
<evidence type="ECO:0000259" key="1">
    <source>
        <dbReference type="PROSITE" id="PS50181"/>
    </source>
</evidence>
<evidence type="ECO:0000313" key="4">
    <source>
        <dbReference type="Proteomes" id="UP000215914"/>
    </source>
</evidence>
<reference evidence="2 4" key="1">
    <citation type="journal article" date="2017" name="Nature">
        <title>The sunflower genome provides insights into oil metabolism, flowering and Asterid evolution.</title>
        <authorList>
            <person name="Badouin H."/>
            <person name="Gouzy J."/>
            <person name="Grassa C.J."/>
            <person name="Murat F."/>
            <person name="Staton S.E."/>
            <person name="Cottret L."/>
            <person name="Lelandais-Briere C."/>
            <person name="Owens G.L."/>
            <person name="Carrere S."/>
            <person name="Mayjonade B."/>
            <person name="Legrand L."/>
            <person name="Gill N."/>
            <person name="Kane N.C."/>
            <person name="Bowers J.E."/>
            <person name="Hubner S."/>
            <person name="Bellec A."/>
            <person name="Berard A."/>
            <person name="Berges H."/>
            <person name="Blanchet N."/>
            <person name="Boniface M.C."/>
            <person name="Brunel D."/>
            <person name="Catrice O."/>
            <person name="Chaidir N."/>
            <person name="Claudel C."/>
            <person name="Donnadieu C."/>
            <person name="Faraut T."/>
            <person name="Fievet G."/>
            <person name="Helmstetter N."/>
            <person name="King M."/>
            <person name="Knapp S.J."/>
            <person name="Lai Z."/>
            <person name="Le Paslier M.C."/>
            <person name="Lippi Y."/>
            <person name="Lorenzon L."/>
            <person name="Mandel J.R."/>
            <person name="Marage G."/>
            <person name="Marchand G."/>
            <person name="Marquand E."/>
            <person name="Bret-Mestries E."/>
            <person name="Morien E."/>
            <person name="Nambeesan S."/>
            <person name="Nguyen T."/>
            <person name="Pegot-Espagnet P."/>
            <person name="Pouilly N."/>
            <person name="Raftis F."/>
            <person name="Sallet E."/>
            <person name="Schiex T."/>
            <person name="Thomas J."/>
            <person name="Vandecasteele C."/>
            <person name="Vares D."/>
            <person name="Vear F."/>
            <person name="Vautrin S."/>
            <person name="Crespi M."/>
            <person name="Mangin B."/>
            <person name="Burke J.M."/>
            <person name="Salse J."/>
            <person name="Munos S."/>
            <person name="Vincourt P."/>
            <person name="Rieseberg L.H."/>
            <person name="Langlade N.B."/>
        </authorList>
    </citation>
    <scope>NUCLEOTIDE SEQUENCE [LARGE SCALE GENOMIC DNA]</scope>
    <source>
        <strain evidence="4">cv. SF193</strain>
        <tissue evidence="2">Leaves</tissue>
    </source>
</reference>
<dbReference type="InterPro" id="IPR036047">
    <property type="entry name" value="F-box-like_dom_sf"/>
</dbReference>
<dbReference type="EMBL" id="MNCJ02000321">
    <property type="protein sequence ID" value="KAF5801791.1"/>
    <property type="molecule type" value="Genomic_DNA"/>
</dbReference>
<name>A0A251UHZ5_HELAN</name>
<organism evidence="3 4">
    <name type="scientific">Helianthus annuus</name>
    <name type="common">Common sunflower</name>
    <dbReference type="NCBI Taxonomy" id="4232"/>
    <lineage>
        <taxon>Eukaryota</taxon>
        <taxon>Viridiplantae</taxon>
        <taxon>Streptophyta</taxon>
        <taxon>Embryophyta</taxon>
        <taxon>Tracheophyta</taxon>
        <taxon>Spermatophyta</taxon>
        <taxon>Magnoliopsida</taxon>
        <taxon>eudicotyledons</taxon>
        <taxon>Gunneridae</taxon>
        <taxon>Pentapetalae</taxon>
        <taxon>asterids</taxon>
        <taxon>campanulids</taxon>
        <taxon>Asterales</taxon>
        <taxon>Asteraceae</taxon>
        <taxon>Asteroideae</taxon>
        <taxon>Heliantheae alliance</taxon>
        <taxon>Heliantheae</taxon>
        <taxon>Helianthus</taxon>
    </lineage>
</organism>
<dbReference type="AlphaFoldDB" id="A0A251UHZ5"/>
<dbReference type="PANTHER" id="PTHR34223:SF101">
    <property type="entry name" value="F-BOX DOMAIN-CONTAINING PROTEIN"/>
    <property type="match status" value="1"/>
</dbReference>
<dbReference type="Gramene" id="mRNA:HanXRQr2_Chr06g0252151">
    <property type="protein sequence ID" value="CDS:HanXRQr2_Chr06g0252151.1"/>
    <property type="gene ID" value="HanXRQr2_Chr06g0252151"/>
</dbReference>
<sequence length="261" mass="29841">MVTSFKLENLLRGNISMGNGVELVYVPSYKLSGFVVNKKAGERGRMRMNVEDDRLSVLPDDLILKILSFVGLKDAIRTSVLSPRWRHLWTSIPRLSFSSLDFRTIHKLSDFVTHVLSRRNKQVQLSSFKLYYCGPFGQEVAIRIMNHAFSLNVQQLNITCRLTYHSCSLFKANPGFTHSLSGSQILKHLTLSWYSGVDYIILTSTREFSSLTTLRLYDITLYDGFLSMCPNLENLTLHCCKMNGDDRGSPRINKMINMQRA</sequence>
<dbReference type="CDD" id="cd22160">
    <property type="entry name" value="F-box_AtFBL13-like"/>
    <property type="match status" value="1"/>
</dbReference>